<organism evidence="4 5">
    <name type="scientific">Gluconobacter morbifer G707</name>
    <dbReference type="NCBI Taxonomy" id="1088869"/>
    <lineage>
        <taxon>Bacteria</taxon>
        <taxon>Pseudomonadati</taxon>
        <taxon>Pseudomonadota</taxon>
        <taxon>Alphaproteobacteria</taxon>
        <taxon>Acetobacterales</taxon>
        <taxon>Acetobacteraceae</taxon>
        <taxon>Gluconobacter</taxon>
    </lineage>
</organism>
<name>G6XIT9_9PROT</name>
<evidence type="ECO:0000256" key="3">
    <source>
        <dbReference type="SAM" id="Phobius"/>
    </source>
</evidence>
<dbReference type="CDD" id="cd14686">
    <property type="entry name" value="bZIP"/>
    <property type="match status" value="1"/>
</dbReference>
<keyword evidence="3" id="KW-0812">Transmembrane</keyword>
<proteinExistence type="predicted"/>
<keyword evidence="3" id="KW-0472">Membrane</keyword>
<evidence type="ECO:0000313" key="5">
    <source>
        <dbReference type="Proteomes" id="UP000004949"/>
    </source>
</evidence>
<dbReference type="STRING" id="1088869.GMO_10350"/>
<dbReference type="RefSeq" id="WP_008851184.1">
    <property type="nucleotide sequence ID" value="NZ_AGQV01000002.1"/>
</dbReference>
<keyword evidence="3" id="KW-1133">Transmembrane helix</keyword>
<keyword evidence="1" id="KW-0175">Coiled coil</keyword>
<evidence type="ECO:0000313" key="4">
    <source>
        <dbReference type="EMBL" id="EHH68265.1"/>
    </source>
</evidence>
<sequence>MLRLLLLVIFFAVLIVFALSNADPQPVWLISFGWHLSIGTLGLGIGVASLLIGLLIGWIGDLRQRSRARRAEGQVRTLESQIVELHQRIDRLQAARVPTSSPDITPLTPKKTVFPDKKV</sequence>
<dbReference type="Proteomes" id="UP000004949">
    <property type="component" value="Unassembled WGS sequence"/>
</dbReference>
<reference evidence="4 5" key="1">
    <citation type="submission" date="2011-10" db="EMBL/GenBank/DDBJ databases">
        <title>Genome sequence of Gluconobacter morbifer G707, isolated from Drosophila gut.</title>
        <authorList>
            <person name="Lee W.-J."/>
            <person name="Kim E.-K."/>
        </authorList>
    </citation>
    <scope>NUCLEOTIDE SEQUENCE [LARGE SCALE GENOMIC DNA]</scope>
    <source>
        <strain evidence="4 5">G707</strain>
    </source>
</reference>
<feature type="transmembrane region" description="Helical" evidence="3">
    <location>
        <begin position="32"/>
        <end position="60"/>
    </location>
</feature>
<evidence type="ECO:0000256" key="2">
    <source>
        <dbReference type="SAM" id="MobiDB-lite"/>
    </source>
</evidence>
<keyword evidence="5" id="KW-1185">Reference proteome</keyword>
<dbReference type="eggNOG" id="COG5416">
    <property type="taxonomic scope" value="Bacteria"/>
</dbReference>
<dbReference type="PATRIC" id="fig|1088869.3.peg.1035"/>
<dbReference type="OrthoDB" id="7284608at2"/>
<protein>
    <recommendedName>
        <fullName evidence="6">Lipopolysaccharide assembly protein A domain-containing protein</fullName>
    </recommendedName>
</protein>
<evidence type="ECO:0008006" key="6">
    <source>
        <dbReference type="Google" id="ProtNLM"/>
    </source>
</evidence>
<feature type="coiled-coil region" evidence="1">
    <location>
        <begin position="68"/>
        <end position="95"/>
    </location>
</feature>
<comment type="caution">
    <text evidence="4">The sequence shown here is derived from an EMBL/GenBank/DDBJ whole genome shotgun (WGS) entry which is preliminary data.</text>
</comment>
<evidence type="ECO:0000256" key="1">
    <source>
        <dbReference type="SAM" id="Coils"/>
    </source>
</evidence>
<accession>G6XIT9</accession>
<gene>
    <name evidence="4" type="ORF">GMO_10350</name>
</gene>
<feature type="region of interest" description="Disordered" evidence="2">
    <location>
        <begin position="97"/>
        <end position="119"/>
    </location>
</feature>
<dbReference type="AlphaFoldDB" id="G6XIT9"/>
<dbReference type="EMBL" id="AGQV01000002">
    <property type="protein sequence ID" value="EHH68265.1"/>
    <property type="molecule type" value="Genomic_DNA"/>
</dbReference>